<evidence type="ECO:0000256" key="3">
    <source>
        <dbReference type="ARBA" id="ARBA00022448"/>
    </source>
</evidence>
<evidence type="ECO:0000256" key="7">
    <source>
        <dbReference type="ARBA" id="ARBA00023128"/>
    </source>
</evidence>
<dbReference type="EMBL" id="CACRXK020013916">
    <property type="protein sequence ID" value="CAB4025950.1"/>
    <property type="molecule type" value="Genomic_DNA"/>
</dbReference>
<evidence type="ECO:0000256" key="6">
    <source>
        <dbReference type="ARBA" id="ARBA00022989"/>
    </source>
</evidence>
<evidence type="ECO:0000256" key="4">
    <source>
        <dbReference type="ARBA" id="ARBA00022692"/>
    </source>
</evidence>
<evidence type="ECO:0000256" key="9">
    <source>
        <dbReference type="RuleBase" id="RU363100"/>
    </source>
</evidence>
<comment type="subcellular location">
    <subcellularLocation>
        <location evidence="1 9">Mitochondrion inner membrane</location>
        <topology evidence="1 9">Multi-pass membrane protein</topology>
    </subcellularLocation>
</comment>
<keyword evidence="11" id="KW-1185">Reference proteome</keyword>
<keyword evidence="7 9" id="KW-0496">Mitochondrion</keyword>
<keyword evidence="10" id="KW-0670">Pyruvate</keyword>
<evidence type="ECO:0000313" key="11">
    <source>
        <dbReference type="Proteomes" id="UP001152795"/>
    </source>
</evidence>
<dbReference type="OrthoDB" id="1697690at2759"/>
<accession>A0A6S7JAC7</accession>
<evidence type="ECO:0000256" key="1">
    <source>
        <dbReference type="ARBA" id="ARBA00004448"/>
    </source>
</evidence>
<dbReference type="Proteomes" id="UP001152795">
    <property type="component" value="Unassembled WGS sequence"/>
</dbReference>
<dbReference type="InterPro" id="IPR005336">
    <property type="entry name" value="MPC"/>
</dbReference>
<sequence>LSIYSALFMRFAWKVQPRNLLLLACHITNETAQLIQLGRLGIHEYNKPKEPL</sequence>
<evidence type="ECO:0000313" key="10">
    <source>
        <dbReference type="EMBL" id="CAB4025950.1"/>
    </source>
</evidence>
<dbReference type="AlphaFoldDB" id="A0A6S7JAC7"/>
<comment type="caution">
    <text evidence="10">The sequence shown here is derived from an EMBL/GenBank/DDBJ whole genome shotgun (WGS) entry which is preliminary data.</text>
</comment>
<keyword evidence="3 9" id="KW-0813">Transport</keyword>
<dbReference type="GO" id="GO:0005743">
    <property type="term" value="C:mitochondrial inner membrane"/>
    <property type="evidence" value="ECO:0007669"/>
    <property type="project" value="UniProtKB-SubCell"/>
</dbReference>
<keyword evidence="4" id="KW-0812">Transmembrane</keyword>
<evidence type="ECO:0000256" key="5">
    <source>
        <dbReference type="ARBA" id="ARBA00022792"/>
    </source>
</evidence>
<dbReference type="Pfam" id="PF03650">
    <property type="entry name" value="MPC"/>
    <property type="match status" value="1"/>
</dbReference>
<reference evidence="10" key="1">
    <citation type="submission" date="2020-04" db="EMBL/GenBank/DDBJ databases">
        <authorList>
            <person name="Alioto T."/>
            <person name="Alioto T."/>
            <person name="Gomez Garrido J."/>
        </authorList>
    </citation>
    <scope>NUCLEOTIDE SEQUENCE</scope>
    <source>
        <strain evidence="10">A484AB</strain>
    </source>
</reference>
<gene>
    <name evidence="10" type="ORF">PACLA_8A039231</name>
</gene>
<protein>
    <recommendedName>
        <fullName evidence="9">Mitochondrial pyruvate carrier</fullName>
    </recommendedName>
</protein>
<organism evidence="10 11">
    <name type="scientific">Paramuricea clavata</name>
    <name type="common">Red gorgonian</name>
    <name type="synonym">Violescent sea-whip</name>
    <dbReference type="NCBI Taxonomy" id="317549"/>
    <lineage>
        <taxon>Eukaryota</taxon>
        <taxon>Metazoa</taxon>
        <taxon>Cnidaria</taxon>
        <taxon>Anthozoa</taxon>
        <taxon>Octocorallia</taxon>
        <taxon>Malacalcyonacea</taxon>
        <taxon>Plexauridae</taxon>
        <taxon>Paramuricea</taxon>
    </lineage>
</organism>
<name>A0A6S7JAC7_PARCT</name>
<evidence type="ECO:0000256" key="2">
    <source>
        <dbReference type="ARBA" id="ARBA00006416"/>
    </source>
</evidence>
<keyword evidence="5 9" id="KW-0999">Mitochondrion inner membrane</keyword>
<keyword evidence="6" id="KW-1133">Transmembrane helix</keyword>
<keyword evidence="8" id="KW-0472">Membrane</keyword>
<evidence type="ECO:0000256" key="8">
    <source>
        <dbReference type="ARBA" id="ARBA00023136"/>
    </source>
</evidence>
<dbReference type="GO" id="GO:0006850">
    <property type="term" value="P:pyruvate import into mitochondria"/>
    <property type="evidence" value="ECO:0007669"/>
    <property type="project" value="InterPro"/>
</dbReference>
<comment type="function">
    <text evidence="9">Mediates the uptake of pyruvate into mitochondria.</text>
</comment>
<comment type="similarity">
    <text evidence="2 9">Belongs to the mitochondrial pyruvate carrier (MPC) (TC 2.A.105) family.</text>
</comment>
<feature type="non-terminal residue" evidence="10">
    <location>
        <position position="1"/>
    </location>
</feature>
<proteinExistence type="inferred from homology"/>